<feature type="domain" description="Dynein axonemal assembly factor 5 TPR repeats" evidence="3">
    <location>
        <begin position="197"/>
        <end position="279"/>
    </location>
</feature>
<gene>
    <name evidence="4" type="primary">DNAAF5</name>
    <name evidence="4" type="ORF">SNEC2469_LOCUS26512</name>
</gene>
<accession>A0A813A320</accession>
<dbReference type="InterPro" id="IPR016024">
    <property type="entry name" value="ARM-type_fold"/>
</dbReference>
<evidence type="ECO:0000313" key="5">
    <source>
        <dbReference type="Proteomes" id="UP000601435"/>
    </source>
</evidence>
<dbReference type="InterPro" id="IPR056497">
    <property type="entry name" value="HEAT_DAAF5"/>
</dbReference>
<dbReference type="Proteomes" id="UP000601435">
    <property type="component" value="Unassembled WGS sequence"/>
</dbReference>
<feature type="domain" description="Dynein axonemal assembly factor 5 TPR repeats" evidence="3">
    <location>
        <begin position="314"/>
        <end position="388"/>
    </location>
</feature>
<dbReference type="Pfam" id="PF25757">
    <property type="entry name" value="TPR_DNAAF5"/>
    <property type="match status" value="2"/>
</dbReference>
<reference evidence="4" key="1">
    <citation type="submission" date="2021-02" db="EMBL/GenBank/DDBJ databases">
        <authorList>
            <person name="Dougan E. K."/>
            <person name="Rhodes N."/>
            <person name="Thang M."/>
            <person name="Chan C."/>
        </authorList>
    </citation>
    <scope>NUCLEOTIDE SEQUENCE</scope>
</reference>
<evidence type="ECO:0000256" key="1">
    <source>
        <dbReference type="SAM" id="MobiDB-lite"/>
    </source>
</evidence>
<feature type="non-terminal residue" evidence="4">
    <location>
        <position position="607"/>
    </location>
</feature>
<dbReference type="OrthoDB" id="413572at2759"/>
<dbReference type="InterPro" id="IPR011989">
    <property type="entry name" value="ARM-like"/>
</dbReference>
<sequence>MQREQPKISAKRAAVKAVKDLSLLQKEKPKQKKSAGKQLDSTLNWMRDWSTGLVVGQQKDSDFGASAMAGIVEDLAVAAPPTTILDTREELPTGTPETFMAYIQRDINCLAEDTMNVRLQSLQKLERILVRQGDILATDVVDAVFDAMLKPTVILRIISIEPIKDKSEKCRELAVKILRSLVENTSDLAAALCSPIQIYSYIDEATGLIRAQAMDPFHGVKALACDTMVTFCYNNREMLLHFALPLARSLTSCLTHNHAKLRIAGLRAITACLFCGVWKHNFEIFEVLMAWQDPNKVPIKAFYEGVTNVNYMSTLSFDRHPAVRRFWFETLAYWMIRCVDKVDLEPYIAPYLLTGLCDENEEIALEVFWLIERIGEAYEEEHEEDLRKTKQYGFDYTWTYSGRAFVPFPLQGIWGGGSSVPRHIRRTGAQGPDFLGHRPLPEHQHREQLASEVEDPDEDAMDPQDRRALGTRAELPSRDSCWPEFRDLAVYRRLPRPRLGSRSWVRTHSRRFIKATFNDVVDFRDCTSLNAGRLLCMSLAYTEEGVTEWLQPMMAALVKFYSGRAWAAADARAMQTYSTVCKLLGALLEPTSLWTQLRGALDADSTM</sequence>
<name>A0A813A320_9DINO</name>
<dbReference type="EMBL" id="CAJNJA010054097">
    <property type="protein sequence ID" value="CAE7852596.1"/>
    <property type="molecule type" value="Genomic_DNA"/>
</dbReference>
<feature type="domain" description="Dynein axonemal assembly factor 5 HEAT-repeat" evidence="2">
    <location>
        <begin position="495"/>
        <end position="591"/>
    </location>
</feature>
<dbReference type="InterPro" id="IPR052623">
    <property type="entry name" value="DAAF5"/>
</dbReference>
<dbReference type="InterPro" id="IPR057978">
    <property type="entry name" value="TPR_DAAF5"/>
</dbReference>
<dbReference type="AlphaFoldDB" id="A0A813A320"/>
<proteinExistence type="predicted"/>
<comment type="caution">
    <text evidence="4">The sequence shown here is derived from an EMBL/GenBank/DDBJ whole genome shotgun (WGS) entry which is preliminary data.</text>
</comment>
<dbReference type="Gene3D" id="1.25.10.10">
    <property type="entry name" value="Leucine-rich Repeat Variant"/>
    <property type="match status" value="1"/>
</dbReference>
<dbReference type="PANTHER" id="PTHR16216:SF2">
    <property type="entry name" value="DYNEIN AXONEMAL ASSEMBLY FACTOR 5"/>
    <property type="match status" value="1"/>
</dbReference>
<feature type="region of interest" description="Disordered" evidence="1">
    <location>
        <begin position="445"/>
        <end position="464"/>
    </location>
</feature>
<organism evidence="4 5">
    <name type="scientific">Symbiodinium necroappetens</name>
    <dbReference type="NCBI Taxonomy" id="1628268"/>
    <lineage>
        <taxon>Eukaryota</taxon>
        <taxon>Sar</taxon>
        <taxon>Alveolata</taxon>
        <taxon>Dinophyceae</taxon>
        <taxon>Suessiales</taxon>
        <taxon>Symbiodiniaceae</taxon>
        <taxon>Symbiodinium</taxon>
    </lineage>
</organism>
<evidence type="ECO:0000259" key="2">
    <source>
        <dbReference type="Pfam" id="PF24573"/>
    </source>
</evidence>
<protein>
    <submittedName>
        <fullName evidence="4">DNAAF5 protein</fullName>
    </submittedName>
</protein>
<dbReference type="PANTHER" id="PTHR16216">
    <property type="entry name" value="DYNEIN ASSEMBLY FACTOR 5, AXONEMAL"/>
    <property type="match status" value="1"/>
</dbReference>
<feature type="compositionally biased region" description="Acidic residues" evidence="1">
    <location>
        <begin position="452"/>
        <end position="462"/>
    </location>
</feature>
<evidence type="ECO:0000313" key="4">
    <source>
        <dbReference type="EMBL" id="CAE7852596.1"/>
    </source>
</evidence>
<dbReference type="Pfam" id="PF24573">
    <property type="entry name" value="HEAT_DAAF5"/>
    <property type="match status" value="1"/>
</dbReference>
<keyword evidence="5" id="KW-1185">Reference proteome</keyword>
<evidence type="ECO:0000259" key="3">
    <source>
        <dbReference type="Pfam" id="PF25757"/>
    </source>
</evidence>
<dbReference type="SUPFAM" id="SSF48371">
    <property type="entry name" value="ARM repeat"/>
    <property type="match status" value="1"/>
</dbReference>